<feature type="compositionally biased region" description="Low complexity" evidence="8">
    <location>
        <begin position="1512"/>
        <end position="1538"/>
    </location>
</feature>
<dbReference type="EMBL" id="KN835417">
    <property type="protein sequence ID" value="KIK37993.1"/>
    <property type="molecule type" value="Genomic_DNA"/>
</dbReference>
<feature type="region of interest" description="Disordered" evidence="8">
    <location>
        <begin position="1490"/>
        <end position="1599"/>
    </location>
</feature>
<keyword evidence="11" id="KW-1185">Reference proteome</keyword>
<dbReference type="PANTHER" id="PTHR46567">
    <property type="entry name" value="MEDIATOR OF RNA POLYMERASE II TRANSCRIPTION SUBUNIT 12"/>
    <property type="match status" value="1"/>
</dbReference>
<feature type="compositionally biased region" description="Basic residues" evidence="8">
    <location>
        <begin position="1588"/>
        <end position="1599"/>
    </location>
</feature>
<evidence type="ECO:0000259" key="9">
    <source>
        <dbReference type="SMART" id="SM01281"/>
    </source>
</evidence>
<keyword evidence="6" id="KW-0539">Nucleus</keyword>
<reference evidence="10 11" key="1">
    <citation type="submission" date="2014-04" db="EMBL/GenBank/DDBJ databases">
        <authorList>
            <consortium name="DOE Joint Genome Institute"/>
            <person name="Kuo A."/>
            <person name="Ruytinx J."/>
            <person name="Rineau F."/>
            <person name="Colpaert J."/>
            <person name="Kohler A."/>
            <person name="Nagy L.G."/>
            <person name="Floudas D."/>
            <person name="Copeland A."/>
            <person name="Barry K.W."/>
            <person name="Cichocki N."/>
            <person name="Veneault-Fourrey C."/>
            <person name="LaButti K."/>
            <person name="Lindquist E.A."/>
            <person name="Lipzen A."/>
            <person name="Lundell T."/>
            <person name="Morin E."/>
            <person name="Murat C."/>
            <person name="Sun H."/>
            <person name="Tunlid A."/>
            <person name="Henrissat B."/>
            <person name="Grigoriev I.V."/>
            <person name="Hibbett D.S."/>
            <person name="Martin F."/>
            <person name="Nordberg H.P."/>
            <person name="Cantor M.N."/>
            <person name="Hua S.X."/>
        </authorList>
    </citation>
    <scope>NUCLEOTIDE SEQUENCE [LARGE SCALE GENOMIC DNA]</scope>
    <source>
        <strain evidence="10 11">UH-Slu-Lm8-n1</strain>
    </source>
</reference>
<dbReference type="PANTHER" id="PTHR46567:SF1">
    <property type="entry name" value="MEDIATOR OF RNA POLYMERASE II TRANSCRIPTION SUBUNIT 12"/>
    <property type="match status" value="1"/>
</dbReference>
<dbReference type="InterPro" id="IPR019035">
    <property type="entry name" value="Mediator_Med12"/>
</dbReference>
<gene>
    <name evidence="10" type="ORF">CY34DRAFT_809823</name>
</gene>
<organism evidence="10 11">
    <name type="scientific">Suillus luteus UH-Slu-Lm8-n1</name>
    <dbReference type="NCBI Taxonomy" id="930992"/>
    <lineage>
        <taxon>Eukaryota</taxon>
        <taxon>Fungi</taxon>
        <taxon>Dikarya</taxon>
        <taxon>Basidiomycota</taxon>
        <taxon>Agaricomycotina</taxon>
        <taxon>Agaricomycetes</taxon>
        <taxon>Agaricomycetidae</taxon>
        <taxon>Boletales</taxon>
        <taxon>Suillineae</taxon>
        <taxon>Suillaceae</taxon>
        <taxon>Suillus</taxon>
    </lineage>
</organism>
<protein>
    <recommendedName>
        <fullName evidence="3">Mediator of RNA polymerase II transcription subunit 12</fullName>
    </recommendedName>
    <alternativeName>
        <fullName evidence="7">Mediator complex subunit 12</fullName>
    </alternativeName>
</protein>
<evidence type="ECO:0000256" key="4">
    <source>
        <dbReference type="ARBA" id="ARBA00023015"/>
    </source>
</evidence>
<keyword evidence="4" id="KW-0805">Transcription regulation</keyword>
<evidence type="ECO:0000256" key="6">
    <source>
        <dbReference type="ARBA" id="ARBA00023242"/>
    </source>
</evidence>
<comment type="subcellular location">
    <subcellularLocation>
        <location evidence="1">Nucleus</location>
    </subcellularLocation>
</comment>
<evidence type="ECO:0000256" key="8">
    <source>
        <dbReference type="SAM" id="MobiDB-lite"/>
    </source>
</evidence>
<comment type="similarity">
    <text evidence="2">Belongs to the Mediator complex subunit 12 family.</text>
</comment>
<keyword evidence="5" id="KW-0804">Transcription</keyword>
<evidence type="ECO:0000256" key="2">
    <source>
        <dbReference type="ARBA" id="ARBA00010289"/>
    </source>
</evidence>
<feature type="compositionally biased region" description="Pro residues" evidence="8">
    <location>
        <begin position="10"/>
        <end position="23"/>
    </location>
</feature>
<proteinExistence type="inferred from homology"/>
<evidence type="ECO:0000256" key="1">
    <source>
        <dbReference type="ARBA" id="ARBA00004123"/>
    </source>
</evidence>
<evidence type="ECO:0000313" key="11">
    <source>
        <dbReference type="Proteomes" id="UP000054485"/>
    </source>
</evidence>
<feature type="compositionally biased region" description="Polar residues" evidence="8">
    <location>
        <begin position="1539"/>
        <end position="1555"/>
    </location>
</feature>
<reference evidence="11" key="2">
    <citation type="submission" date="2015-01" db="EMBL/GenBank/DDBJ databases">
        <title>Evolutionary Origins and Diversification of the Mycorrhizal Mutualists.</title>
        <authorList>
            <consortium name="DOE Joint Genome Institute"/>
            <consortium name="Mycorrhizal Genomics Consortium"/>
            <person name="Kohler A."/>
            <person name="Kuo A."/>
            <person name="Nagy L.G."/>
            <person name="Floudas D."/>
            <person name="Copeland A."/>
            <person name="Barry K.W."/>
            <person name="Cichocki N."/>
            <person name="Veneault-Fourrey C."/>
            <person name="LaButti K."/>
            <person name="Lindquist E.A."/>
            <person name="Lipzen A."/>
            <person name="Lundell T."/>
            <person name="Morin E."/>
            <person name="Murat C."/>
            <person name="Riley R."/>
            <person name="Ohm R."/>
            <person name="Sun H."/>
            <person name="Tunlid A."/>
            <person name="Henrissat B."/>
            <person name="Grigoriev I.V."/>
            <person name="Hibbett D.S."/>
            <person name="Martin F."/>
        </authorList>
    </citation>
    <scope>NUCLEOTIDE SEQUENCE [LARGE SCALE GENOMIC DNA]</scope>
    <source>
        <strain evidence="11">UH-Slu-Lm8-n1</strain>
    </source>
</reference>
<dbReference type="SMART" id="SM01281">
    <property type="entry name" value="Med12"/>
    <property type="match status" value="1"/>
</dbReference>
<sequence>MKQEKRGQEPPSPIYESLPPPWLPKSHRTADVGYPGFHPPRPGQDEDVLSDKHIKDGFLLSLPVPDEHQSAAVIFLQQDAKGGRMFDQSVLADLEHLMNDIFARKADSAVAIQAPAFKIPSRVTMSDTKRQTWFAELANPEVPLSKLGKSVPHGVKGHDLLDLLHTNNVAIPRAVWFLRVFGANETAGLRNKSSSNKSSYNPTQHSVDWATVVTSYIKKQLADIALPSAPRPGMNIKQTFKGVLSDAENRDRWVSRFTYCLRLLRPFYDEGLVDHRTFLTWIVSQMAACNLAQAGFVAHLADEYLDGVLEKRPLAKPLLDACIAKLNEVRTTSAQGHLNKLEEILKSVIQRICVALPDTFVSPSTWLAHSSLLCSALAGPADSGPSNCRRRDFQQLISDNLKDIQRRNDAMLFRNLPPRKLERLGSLVVDIQILNSICSSTDMSTISFFSSQIPDCTSSSSFVDKLDTLLTWAVTPLQYGSHRPYAAVTLLRAYHERNARRELSSATLHDHLFDWLDSKPVVREAGNLRAVAGLFGKLMKDGLFDYAAYVQRLVARGEEGLSLNEPDETASFHRNFLRWIPLHNTTASLSNQRKVIVYGARARQTPEDVCEREMRREIRAILPLVFGGDTLLPSVSMSSLRTSCPTVLGAPCFEQVRTIKQWLLPNLHKFASRLQALDEISSLKTYSAVVELFRYTHSYGSLLELSLSVLSQTSHAELLTAVGEVFHRFATIWTAMNVTGAITSTLYSTYLLWRTQGGKTRSLLTLIVEMDDGRQLDATARTQVENDIAAFTHALAPKTDHPEAVPSVMPEILLLAEDTKPDAPSILANSLWYKYRTSGDWAWKVWDNIVASLRQVPVMSEDHERRHTYALRYGQFLLNVDHHLPGGINDAVLQWFLGTGKSEVLGLTPETWDVLRVVLLFLCVHGALSTTTLLQGLVYPAWQLGADAGPLYQPQNMETFIQAASELFDALVLQEECFISPIVPQELLDAQRIHTWRQDAFREPHFTLLASNIPNLVLLEHNNVVSNELRGVARDLRLRTCESRDIRQSCYRNLDAVRRGFEHPIQSGMVAETLCEPLVNALKMILSESNEDTDVNSFLSTGISSVLSPCTLAATAVQLQFGLRQLGRALACESTKQGASALLDKMTSLIFHHSMASEEAYFIAEMARGVDGPVAIKFINNGFKSIVDILNRAPVFSTPESLLVRVGRAGEVLRVLSHVSEPLREEGTGLDLDVSTQERLARIILELFQLANATFSKTTDRSLRVITEAVIFLARLLQFDLGFPGIQTTHFRETCEKMMPVLFDLVVIHACGPAQDAVAFALLLDTLYFLIDDLFLHSKNSSPDPFKYYPTKLQSPHLHSLPSSHRVRLLSLFPHFRPNAVVQDLAHAHRDSTGLLVYGAPVQNHPWEWIENLDKDDGVIRNNASLSLELFGARATGDHLIGFVQDEERRIPTRLEGVFEDRLTAESVFRRDWRETRLPAHCDVRAGERGVGEGADELGTLPTFGLQKPGSRRVSPASSVRSRGSVSSVRRSPGSFSGNRSGVSTREGTGESGISSGPAAGRKRKASASVDDDDEVEIIEGPVPANPKKLKVKPKPKKK</sequence>
<evidence type="ECO:0000256" key="5">
    <source>
        <dbReference type="ARBA" id="ARBA00023163"/>
    </source>
</evidence>
<name>A0A0D0B224_9AGAM</name>
<dbReference type="InParanoid" id="A0A0D0B224"/>
<accession>A0A0D0B224</accession>
<dbReference type="GO" id="GO:0006357">
    <property type="term" value="P:regulation of transcription by RNA polymerase II"/>
    <property type="evidence" value="ECO:0007669"/>
    <property type="project" value="InterPro"/>
</dbReference>
<dbReference type="Pfam" id="PF09497">
    <property type="entry name" value="Med12"/>
    <property type="match status" value="1"/>
</dbReference>
<evidence type="ECO:0000256" key="3">
    <source>
        <dbReference type="ARBA" id="ARBA00019622"/>
    </source>
</evidence>
<feature type="region of interest" description="Disordered" evidence="8">
    <location>
        <begin position="1"/>
        <end position="45"/>
    </location>
</feature>
<dbReference type="Proteomes" id="UP000054485">
    <property type="component" value="Unassembled WGS sequence"/>
</dbReference>
<dbReference type="STRING" id="930992.A0A0D0B224"/>
<dbReference type="OrthoDB" id="20828at2759"/>
<dbReference type="HOGENOM" id="CLU_003154_0_0_1"/>
<dbReference type="GO" id="GO:0003712">
    <property type="term" value="F:transcription coregulator activity"/>
    <property type="evidence" value="ECO:0007669"/>
    <property type="project" value="InterPro"/>
</dbReference>
<evidence type="ECO:0000313" key="10">
    <source>
        <dbReference type="EMBL" id="KIK37993.1"/>
    </source>
</evidence>
<evidence type="ECO:0000256" key="7">
    <source>
        <dbReference type="ARBA" id="ARBA00032010"/>
    </source>
</evidence>
<dbReference type="GO" id="GO:0016592">
    <property type="term" value="C:mediator complex"/>
    <property type="evidence" value="ECO:0007669"/>
    <property type="project" value="InterPro"/>
</dbReference>
<feature type="domain" description="Mediator complex subunit Med12" evidence="9">
    <location>
        <begin position="116"/>
        <end position="179"/>
    </location>
</feature>